<keyword evidence="9" id="KW-0206">Cytoskeleton</keyword>
<keyword evidence="14" id="KW-1185">Reference proteome</keyword>
<evidence type="ECO:0000259" key="12">
    <source>
        <dbReference type="PROSITE" id="PS51336"/>
    </source>
</evidence>
<evidence type="ECO:0000256" key="7">
    <source>
        <dbReference type="ARBA" id="ARBA00022989"/>
    </source>
</evidence>
<evidence type="ECO:0000256" key="11">
    <source>
        <dbReference type="SAM" id="MobiDB-lite"/>
    </source>
</evidence>
<evidence type="ECO:0000256" key="5">
    <source>
        <dbReference type="ARBA" id="ARBA00022692"/>
    </source>
</evidence>
<feature type="region of interest" description="Disordered" evidence="11">
    <location>
        <begin position="118"/>
        <end position="151"/>
    </location>
</feature>
<organism evidence="13 14">
    <name type="scientific">Labeo rohita</name>
    <name type="common">Indian major carp</name>
    <name type="synonym">Cyprinus rohita</name>
    <dbReference type="NCBI Taxonomy" id="84645"/>
    <lineage>
        <taxon>Eukaryota</taxon>
        <taxon>Metazoa</taxon>
        <taxon>Chordata</taxon>
        <taxon>Craniata</taxon>
        <taxon>Vertebrata</taxon>
        <taxon>Euteleostomi</taxon>
        <taxon>Actinopterygii</taxon>
        <taxon>Neopterygii</taxon>
        <taxon>Teleostei</taxon>
        <taxon>Ostariophysi</taxon>
        <taxon>Cypriniformes</taxon>
        <taxon>Cyprinidae</taxon>
        <taxon>Labeoninae</taxon>
        <taxon>Labeonini</taxon>
        <taxon>Labeo</taxon>
    </lineage>
</organism>
<dbReference type="Gene3D" id="2.30.29.170">
    <property type="match status" value="3"/>
</dbReference>
<keyword evidence="5" id="KW-0812">Transmembrane</keyword>
<evidence type="ECO:0000313" key="13">
    <source>
        <dbReference type="EMBL" id="KAI2652276.1"/>
    </source>
</evidence>
<keyword evidence="6" id="KW-0677">Repeat</keyword>
<feature type="compositionally biased region" description="Acidic residues" evidence="11">
    <location>
        <begin position="132"/>
        <end position="145"/>
    </location>
</feature>
<keyword evidence="10" id="KW-0966">Cell projection</keyword>
<evidence type="ECO:0000256" key="3">
    <source>
        <dbReference type="ARBA" id="ARBA00006023"/>
    </source>
</evidence>
<proteinExistence type="inferred from homology"/>
<name>A0ABQ8LPU6_LABRO</name>
<dbReference type="SMART" id="SM00676">
    <property type="entry name" value="DM10"/>
    <property type="match status" value="3"/>
</dbReference>
<dbReference type="EMBL" id="JACTAM010000020">
    <property type="protein sequence ID" value="KAI2652276.1"/>
    <property type="molecule type" value="Genomic_DNA"/>
</dbReference>
<evidence type="ECO:0000256" key="2">
    <source>
        <dbReference type="ARBA" id="ARBA00004430"/>
    </source>
</evidence>
<dbReference type="PANTHER" id="PTHR12086">
    <property type="entry name" value="EF-HAND DOMAIN C-TERMINAL CONTAINING PROTEIN"/>
    <property type="match status" value="1"/>
</dbReference>
<protein>
    <submittedName>
        <fullName evidence="13">EF-hand domain-containing protein 1</fullName>
    </submittedName>
</protein>
<accession>A0ABQ8LPU6</accession>
<evidence type="ECO:0000256" key="9">
    <source>
        <dbReference type="ARBA" id="ARBA00023212"/>
    </source>
</evidence>
<evidence type="ECO:0000256" key="6">
    <source>
        <dbReference type="ARBA" id="ARBA00022737"/>
    </source>
</evidence>
<feature type="domain" description="DM10" evidence="12">
    <location>
        <begin position="535"/>
        <end position="639"/>
    </location>
</feature>
<sequence length="681" mass="77345">MCLSLVPKKLVQESVSRHPSFPSPPSVPHDPNVVGDSAPPDGTPSLTSDSAPGRSTRGRSSGPYSEETDQSGENDPNPTISTVIRPTMALITSITPGALCAVFHVRLVQISCRTDCKPRHAVAKKRPRPADSDSDTSDSDSDWDSSSDLSARRHRRFERTLNTNVFTSAEELERAQRLEERERIIREIWMNGQPDVPGTPIMSINTRHGLPFLPGNTFRDLTKSAFHRAQTLDYKNGYALPRRPAVGTGQDPLLSVNISHSERNHMCVTEPPVENSGIPQGKLIKRQRLTKNQHGDLYHWKDLNVGMDMSLFETVYRITHCDPFTQEFMESQGIVLNESESIPSDPYTIRRAQAQQTHVIPYDHNHQLERFLTLDRQVLRFYALWDDSDSLYGEKRPVTLYYYLVDDSVEICEHHEANSGRDPFPPFPRCVLEVSPQDVKDYFSPQDFRVGEEVTLMGRRFLLYDCDDFTRKYYEQNHPDILLKPFTVDTRTQQDIKRVIPPYNGFGSLEDSLQNCLSLIPEPPKKDVIKLLENDNKVLRYVARLDSQNPLDEGRRFILSYYLSDDMISIFEKSTRNSGIIGGKFLEKTRVPKPGSSVENPEYYGPADFSIGATVEVFGHRFVLTDADRYVLSYLESLSHHIPEHTLSSLRRKFGVSQSLDQEEQQPTMLQKGSSLALMVS</sequence>
<evidence type="ECO:0000256" key="1">
    <source>
        <dbReference type="ARBA" id="ARBA00004167"/>
    </source>
</evidence>
<reference evidence="13 14" key="1">
    <citation type="submission" date="2022-01" db="EMBL/GenBank/DDBJ databases">
        <title>A high-quality chromosome-level genome assembly of rohu carp, Labeo rohita.</title>
        <authorList>
            <person name="Arick M.A. II"/>
            <person name="Hsu C.-Y."/>
            <person name="Magbanua Z."/>
            <person name="Pechanova O."/>
            <person name="Grover C."/>
            <person name="Miller E."/>
            <person name="Thrash A."/>
            <person name="Ezzel L."/>
            <person name="Alam S."/>
            <person name="Benzie J."/>
            <person name="Hamilton M."/>
            <person name="Karsi A."/>
            <person name="Lawrence M.L."/>
            <person name="Peterson D.G."/>
        </authorList>
    </citation>
    <scope>NUCLEOTIDE SEQUENCE [LARGE SCALE GENOMIC DNA]</scope>
    <source>
        <strain evidence="14">BAU-BD-2019</strain>
        <tissue evidence="13">Blood</tissue>
    </source>
</reference>
<dbReference type="InterPro" id="IPR040193">
    <property type="entry name" value="EFHC1/EFHC2/EFHB"/>
</dbReference>
<dbReference type="InterPro" id="IPR039500">
    <property type="entry name" value="EVA1_dom"/>
</dbReference>
<feature type="domain" description="DM10" evidence="12">
    <location>
        <begin position="375"/>
        <end position="478"/>
    </location>
</feature>
<dbReference type="Proteomes" id="UP000830375">
    <property type="component" value="Unassembled WGS sequence"/>
</dbReference>
<evidence type="ECO:0000256" key="10">
    <source>
        <dbReference type="ARBA" id="ARBA00023273"/>
    </source>
</evidence>
<dbReference type="Pfam" id="PF14851">
    <property type="entry name" value="FAM176"/>
    <property type="match status" value="1"/>
</dbReference>
<dbReference type="PANTHER" id="PTHR12086:SF9">
    <property type="entry name" value="EF-HAND DOMAIN-CONTAINING PROTEIN 1"/>
    <property type="match status" value="1"/>
</dbReference>
<evidence type="ECO:0000256" key="8">
    <source>
        <dbReference type="ARBA" id="ARBA00023136"/>
    </source>
</evidence>
<gene>
    <name evidence="13" type="ORF">H4Q32_015157</name>
</gene>
<feature type="domain" description="DM10" evidence="12">
    <location>
        <begin position="228"/>
        <end position="333"/>
    </location>
</feature>
<dbReference type="PROSITE" id="PS51336">
    <property type="entry name" value="DM10"/>
    <property type="match status" value="3"/>
</dbReference>
<evidence type="ECO:0000313" key="14">
    <source>
        <dbReference type="Proteomes" id="UP000830375"/>
    </source>
</evidence>
<feature type="region of interest" description="Disordered" evidence="11">
    <location>
        <begin position="13"/>
        <end position="81"/>
    </location>
</feature>
<keyword evidence="4" id="KW-0963">Cytoplasm</keyword>
<evidence type="ECO:0000256" key="4">
    <source>
        <dbReference type="ARBA" id="ARBA00022490"/>
    </source>
</evidence>
<comment type="similarity">
    <text evidence="3">Belongs to the EVA1 family.</text>
</comment>
<dbReference type="Pfam" id="PF06565">
    <property type="entry name" value="DM10_dom"/>
    <property type="match status" value="3"/>
</dbReference>
<comment type="caution">
    <text evidence="13">The sequence shown here is derived from an EMBL/GenBank/DDBJ whole genome shotgun (WGS) entry which is preliminary data.</text>
</comment>
<keyword evidence="8" id="KW-0472">Membrane</keyword>
<keyword evidence="7" id="KW-1133">Transmembrane helix</keyword>
<dbReference type="InterPro" id="IPR006602">
    <property type="entry name" value="DM10_dom"/>
</dbReference>
<comment type="subcellular location">
    <subcellularLocation>
        <location evidence="2">Cytoplasm</location>
        <location evidence="2">Cytoskeleton</location>
        <location evidence="2">Cilium axoneme</location>
    </subcellularLocation>
    <subcellularLocation>
        <location evidence="1">Membrane</location>
        <topology evidence="1">Single-pass membrane protein</topology>
    </subcellularLocation>
</comment>